<comment type="caution">
    <text evidence="2">The sequence shown here is derived from an EMBL/GenBank/DDBJ whole genome shotgun (WGS) entry which is preliminary data.</text>
</comment>
<dbReference type="AlphaFoldDB" id="A0A9P6PK25"/>
<dbReference type="OrthoDB" id="2397721at2759"/>
<feature type="compositionally biased region" description="Low complexity" evidence="1">
    <location>
        <begin position="503"/>
        <end position="518"/>
    </location>
</feature>
<dbReference type="EMBL" id="JAAAJA010001437">
    <property type="protein sequence ID" value="KAG0247364.1"/>
    <property type="molecule type" value="Genomic_DNA"/>
</dbReference>
<name>A0A9P6PK25_9FUNG</name>
<proteinExistence type="predicted"/>
<evidence type="ECO:0000256" key="1">
    <source>
        <dbReference type="SAM" id="MobiDB-lite"/>
    </source>
</evidence>
<feature type="compositionally biased region" description="Acidic residues" evidence="1">
    <location>
        <begin position="461"/>
        <end position="488"/>
    </location>
</feature>
<sequence>MNSAPILTLDMDDFQEAYLKNTFGKSITLKDFVLRSNAVVSRKEYEEAWTSLALPLLRSHPTEDKRDAAARLAKTPLQQRIAIIDQAIAQRQQLVSMVPYVDKQSLSVLKLQTAEMETLVEKTNSTLSSAGASFSASSPSIFSDSTQTTEAKDALAENQYNVEEFDMMVERLDRTQFWRLRCSGRYVEDVLIQAARDTCTVQQYLDTFNKDNIEDLHKAADAHLPIAGPYDHKMHWIYRWIRIAIENWLGLYCQQPAPLKASQQESFWRNDVFGMINSLFRDVQDLVVVHGELTSKDAAQRRNGDRAFPTDGSLERKRMGYRCDGLVQVLGHQPSNIGVLEAGKVFDNTGSKVLLDTLNITRELHDMLRSRLQGLHVTSRNRELTVMGFVVSGPTLMTLFANSPGGYVVRVRPYHKELRIADDISHFRLNLRILKHLAVVKLVLLDTKDIIQEIPLGWDDEEEDITDEQNEADEQDAIEDEDATEEESTINHPPSTPPRRLHLLPLRTTPSRPKILRT</sequence>
<reference evidence="2" key="1">
    <citation type="journal article" date="2020" name="Fungal Divers.">
        <title>Resolving the Mortierellaceae phylogeny through synthesis of multi-gene phylogenetics and phylogenomics.</title>
        <authorList>
            <person name="Vandepol N."/>
            <person name="Liber J."/>
            <person name="Desiro A."/>
            <person name="Na H."/>
            <person name="Kennedy M."/>
            <person name="Barry K."/>
            <person name="Grigoriev I.V."/>
            <person name="Miller A.N."/>
            <person name="O'Donnell K."/>
            <person name="Stajich J.E."/>
            <person name="Bonito G."/>
        </authorList>
    </citation>
    <scope>NUCLEOTIDE SEQUENCE</scope>
    <source>
        <strain evidence="2">KOD948</strain>
    </source>
</reference>
<dbReference type="Proteomes" id="UP000726737">
    <property type="component" value="Unassembled WGS sequence"/>
</dbReference>
<keyword evidence="3" id="KW-1185">Reference proteome</keyword>
<accession>A0A9P6PK25</accession>
<protein>
    <submittedName>
        <fullName evidence="2">Uncharacterized protein</fullName>
    </submittedName>
</protein>
<gene>
    <name evidence="2" type="ORF">BG011_001614</name>
</gene>
<organism evidence="2 3">
    <name type="scientific">Mortierella polycephala</name>
    <dbReference type="NCBI Taxonomy" id="41804"/>
    <lineage>
        <taxon>Eukaryota</taxon>
        <taxon>Fungi</taxon>
        <taxon>Fungi incertae sedis</taxon>
        <taxon>Mucoromycota</taxon>
        <taxon>Mortierellomycotina</taxon>
        <taxon>Mortierellomycetes</taxon>
        <taxon>Mortierellales</taxon>
        <taxon>Mortierellaceae</taxon>
        <taxon>Mortierella</taxon>
    </lineage>
</organism>
<evidence type="ECO:0000313" key="2">
    <source>
        <dbReference type="EMBL" id="KAG0247364.1"/>
    </source>
</evidence>
<evidence type="ECO:0000313" key="3">
    <source>
        <dbReference type="Proteomes" id="UP000726737"/>
    </source>
</evidence>
<feature type="region of interest" description="Disordered" evidence="1">
    <location>
        <begin position="461"/>
        <end position="518"/>
    </location>
</feature>